<feature type="compositionally biased region" description="Basic and acidic residues" evidence="1">
    <location>
        <begin position="165"/>
        <end position="181"/>
    </location>
</feature>
<keyword evidence="3" id="KW-1185">Reference proteome</keyword>
<gene>
    <name evidence="4" type="primary">LOC106458838</name>
</gene>
<evidence type="ECO:0000313" key="4">
    <source>
        <dbReference type="RefSeq" id="XP_013773844.1"/>
    </source>
</evidence>
<evidence type="ECO:0000256" key="2">
    <source>
        <dbReference type="SAM" id="Phobius"/>
    </source>
</evidence>
<feature type="compositionally biased region" description="Polar residues" evidence="1">
    <location>
        <begin position="257"/>
        <end position="269"/>
    </location>
</feature>
<accession>A0ABM1B359</accession>
<evidence type="ECO:0000313" key="3">
    <source>
        <dbReference type="Proteomes" id="UP000694941"/>
    </source>
</evidence>
<evidence type="ECO:0000256" key="1">
    <source>
        <dbReference type="SAM" id="MobiDB-lite"/>
    </source>
</evidence>
<feature type="compositionally biased region" description="Basic and acidic residues" evidence="1">
    <location>
        <begin position="95"/>
        <end position="124"/>
    </location>
</feature>
<protein>
    <submittedName>
        <fullName evidence="4">Uncharacterized protein LOC106458838</fullName>
    </submittedName>
</protein>
<keyword evidence="2" id="KW-0472">Membrane</keyword>
<organism evidence="3 4">
    <name type="scientific">Limulus polyphemus</name>
    <name type="common">Atlantic horseshoe crab</name>
    <dbReference type="NCBI Taxonomy" id="6850"/>
    <lineage>
        <taxon>Eukaryota</taxon>
        <taxon>Metazoa</taxon>
        <taxon>Ecdysozoa</taxon>
        <taxon>Arthropoda</taxon>
        <taxon>Chelicerata</taxon>
        <taxon>Merostomata</taxon>
        <taxon>Xiphosura</taxon>
        <taxon>Limulidae</taxon>
        <taxon>Limulus</taxon>
    </lineage>
</organism>
<feature type="region of interest" description="Disordered" evidence="1">
    <location>
        <begin position="345"/>
        <end position="391"/>
    </location>
</feature>
<dbReference type="GeneID" id="106458838"/>
<feature type="compositionally biased region" description="Basic residues" evidence="1">
    <location>
        <begin position="49"/>
        <end position="61"/>
    </location>
</feature>
<sequence>MQFEEVVNPHYAFPVVGVILCALLVFAFGFKSPVQPPSFDQVIQEDRKASKKKKMNQKHKSLQNEKPLDSGANIKVLTSLPKQFPDQPQHSKQKAVVERLEKPKIEVKAKKDQQGKVVKQKEMDPISSTETISLDDGGEWVQLLSKKEKKNRRKEENLNEPILEMNKELPSEDTESKESTPAKKKKQKAKREPKGIKDLSANIHQEEKTSTSEIELSPKSLQISKTREDKENLSPVTICNSTASKETFPRGPDEQVASVTASMSNQSKTVIEEETMEKKKNEKKKTKKNQQETVKTTVSDNMVVASSDDLAQQDQERRLEAAELLQLAPETENSKSVTSLIGKKTIQAKVGSDGTEKQADGNKSSTNAEFDELGDIKEDLKPQKKKKVRRE</sequence>
<dbReference type="RefSeq" id="XP_013773844.1">
    <property type="nucleotide sequence ID" value="XM_013918390.2"/>
</dbReference>
<dbReference type="Proteomes" id="UP000694941">
    <property type="component" value="Unplaced"/>
</dbReference>
<proteinExistence type="predicted"/>
<keyword evidence="2" id="KW-1133">Transmembrane helix</keyword>
<feature type="compositionally biased region" description="Polar residues" evidence="1">
    <location>
        <begin position="211"/>
        <end position="224"/>
    </location>
</feature>
<keyword evidence="2" id="KW-0812">Transmembrane</keyword>
<feature type="region of interest" description="Disordered" evidence="1">
    <location>
        <begin position="35"/>
        <end position="314"/>
    </location>
</feature>
<reference evidence="4" key="1">
    <citation type="submission" date="2025-08" db="UniProtKB">
        <authorList>
            <consortium name="RefSeq"/>
        </authorList>
    </citation>
    <scope>IDENTIFICATION</scope>
    <source>
        <tissue evidence="4">Muscle</tissue>
    </source>
</reference>
<feature type="compositionally biased region" description="Polar residues" evidence="1">
    <location>
        <begin position="234"/>
        <end position="245"/>
    </location>
</feature>
<feature type="transmembrane region" description="Helical" evidence="2">
    <location>
        <begin position="12"/>
        <end position="30"/>
    </location>
</feature>
<name>A0ABM1B359_LIMPO</name>